<keyword evidence="12" id="KW-0732">Signal</keyword>
<keyword evidence="7 11" id="KW-0472">Membrane</keyword>
<evidence type="ECO:0000256" key="10">
    <source>
        <dbReference type="ARBA" id="ARBA00023224"/>
    </source>
</evidence>
<dbReference type="Pfam" id="PF01094">
    <property type="entry name" value="ANF_receptor"/>
    <property type="match status" value="1"/>
</dbReference>
<dbReference type="InterPro" id="IPR001828">
    <property type="entry name" value="ANF_lig-bd_rcpt"/>
</dbReference>
<dbReference type="InterPro" id="IPR038550">
    <property type="entry name" value="GPCR_3_9-Cys_sf"/>
</dbReference>
<keyword evidence="4 11" id="KW-0812">Transmembrane</keyword>
<dbReference type="CDD" id="cd13953">
    <property type="entry name" value="7tm_classC_mGluR-like"/>
    <property type="match status" value="1"/>
</dbReference>
<organism evidence="14 16">
    <name type="scientific">Hydra vulgaris</name>
    <name type="common">Hydra</name>
    <name type="synonym">Hydra attenuata</name>
    <dbReference type="NCBI Taxonomy" id="6087"/>
    <lineage>
        <taxon>Eukaryota</taxon>
        <taxon>Metazoa</taxon>
        <taxon>Cnidaria</taxon>
        <taxon>Hydrozoa</taxon>
        <taxon>Hydroidolina</taxon>
        <taxon>Anthoathecata</taxon>
        <taxon>Aplanulata</taxon>
        <taxon>Hydridae</taxon>
        <taxon>Hydra</taxon>
    </lineage>
</organism>
<feature type="transmembrane region" description="Helical" evidence="11">
    <location>
        <begin position="731"/>
        <end position="749"/>
    </location>
</feature>
<comment type="subcellular location">
    <subcellularLocation>
        <location evidence="1">Cell membrane</location>
        <topology evidence="1">Multi-pass membrane protein</topology>
    </subcellularLocation>
</comment>
<evidence type="ECO:0000256" key="12">
    <source>
        <dbReference type="SAM" id="SignalP"/>
    </source>
</evidence>
<keyword evidence="10" id="KW-0807">Transducer</keyword>
<evidence type="ECO:0000313" key="15">
    <source>
        <dbReference type="RefSeq" id="XP_065663764.1"/>
    </source>
</evidence>
<dbReference type="InterPro" id="IPR000337">
    <property type="entry name" value="GPCR_3"/>
</dbReference>
<feature type="transmembrane region" description="Helical" evidence="11">
    <location>
        <begin position="638"/>
        <end position="665"/>
    </location>
</feature>
<evidence type="ECO:0000313" key="14">
    <source>
        <dbReference type="Proteomes" id="UP001652625"/>
    </source>
</evidence>
<dbReference type="Proteomes" id="UP001652625">
    <property type="component" value="Chromosome 10"/>
</dbReference>
<gene>
    <name evidence="15 16" type="primary">LOC101236308</name>
</gene>
<dbReference type="RefSeq" id="XP_065663765.1">
    <property type="nucleotide sequence ID" value="XM_065807693.1"/>
</dbReference>
<dbReference type="InterPro" id="IPR050726">
    <property type="entry name" value="mGluR"/>
</dbReference>
<keyword evidence="6" id="KW-0297">G-protein coupled receptor</keyword>
<evidence type="ECO:0000256" key="8">
    <source>
        <dbReference type="ARBA" id="ARBA00023170"/>
    </source>
</evidence>
<evidence type="ECO:0000256" key="3">
    <source>
        <dbReference type="ARBA" id="ARBA00022475"/>
    </source>
</evidence>
<dbReference type="GeneID" id="101236308"/>
<keyword evidence="3" id="KW-1003">Cell membrane</keyword>
<dbReference type="Pfam" id="PF00003">
    <property type="entry name" value="7tm_3"/>
    <property type="match status" value="1"/>
</dbReference>
<keyword evidence="14" id="KW-1185">Reference proteome</keyword>
<feature type="signal peptide" evidence="12">
    <location>
        <begin position="1"/>
        <end position="18"/>
    </location>
</feature>
<dbReference type="InterPro" id="IPR017978">
    <property type="entry name" value="GPCR_3_C"/>
</dbReference>
<sequence>MWLFVILFLIFNSSLVDVKDSEIFISGNFVVHMISLNNSTCSRVNLDIGIPFMEAMIYAIESTKNISNFFPNGFKLSYIFNDLCESRSKVYNSIIKSNVAVGIGSYSSTSTEFWSRFLWVWNKCLISYGATSKIFSNRKKFSSLFTTLPLDNWTSLALIELSRKYNWNYVGIISTYNEDGKSMTYEYQEFMKKNDMCVAFSRTINKDAKQEEFFELITDLNNYYKTDRKPKTVFLFLTYEVCQRLFEAFASYTYSLNFFQFVIGTQCGTMASIPTAVQSLFEGLITLQVANPFPADFEKYFSGLNPTKKIGAVNEGFFREYWEALHQCSLNDYFSGCANRSHIGFNRFIPVRPVIKASFAAAYALKNWLFQNCVLCKPSCENTCKPSAINDLYNYIPNASDEYGKPFLNNIEDPENYEFFQYKRNLNNNFEFQRIGEWNFELYVKTNGTTGLIINETAITLPTPSVCSSACNKNQIQTTVIGCCWRCEYCDVSKEYVRNNSCIVCPIGSRPNILQDSCLKLPIVSIHSNSTLSFIVMTTSVFAMTCSVVIMVVYIQNKSAPVIKASSFEMAICSLVGIILMLVMPILFIQTPTEAYLCHIQKIVFGLSLTLCYSPLVLKTNRVYRIFTSSSKFKLRSLMLVSMKSQFLLITGMVGIQMVMAILWITNDVPTLIQTYNNVSGVQSCKITRESMTLNSLFPAVLIISCAVYAFKTRHLPETYSEIKSIGISMYFTLFIITICLVLIMLLGVKEFAGTYILCFTFQASAIVALIGQYAMKIIILFCKKNDEACPATFNYITSPTVSRLAMMGRVNSGYKIDTLDPIIFRDNRSESIPN</sequence>
<feature type="domain" description="G-protein coupled receptors family 3 profile" evidence="13">
    <location>
        <begin position="532"/>
        <end position="784"/>
    </location>
</feature>
<keyword evidence="5 11" id="KW-1133">Transmembrane helix</keyword>
<name>A0ABM4CPK7_HYDVU</name>
<dbReference type="PRINTS" id="PR00248">
    <property type="entry name" value="GPCRMGR"/>
</dbReference>
<evidence type="ECO:0000256" key="4">
    <source>
        <dbReference type="ARBA" id="ARBA00022692"/>
    </source>
</evidence>
<keyword evidence="9" id="KW-0325">Glycoprotein</keyword>
<dbReference type="PANTHER" id="PTHR24060">
    <property type="entry name" value="METABOTROPIC GLUTAMATE RECEPTOR"/>
    <property type="match status" value="1"/>
</dbReference>
<reference evidence="15 16" key="1">
    <citation type="submission" date="2025-05" db="UniProtKB">
        <authorList>
            <consortium name="RefSeq"/>
        </authorList>
    </citation>
    <scope>IDENTIFICATION</scope>
</reference>
<dbReference type="InterPro" id="IPR000162">
    <property type="entry name" value="GPCR_3_mtglu_rcpt"/>
</dbReference>
<evidence type="ECO:0000256" key="11">
    <source>
        <dbReference type="SAM" id="Phobius"/>
    </source>
</evidence>
<dbReference type="Gene3D" id="3.40.50.2300">
    <property type="match status" value="2"/>
</dbReference>
<evidence type="ECO:0000256" key="1">
    <source>
        <dbReference type="ARBA" id="ARBA00004651"/>
    </source>
</evidence>
<evidence type="ECO:0000256" key="6">
    <source>
        <dbReference type="ARBA" id="ARBA00023040"/>
    </source>
</evidence>
<evidence type="ECO:0000313" key="16">
    <source>
        <dbReference type="RefSeq" id="XP_065663765.1"/>
    </source>
</evidence>
<dbReference type="PROSITE" id="PS50259">
    <property type="entry name" value="G_PROTEIN_RECEP_F3_4"/>
    <property type="match status" value="1"/>
</dbReference>
<evidence type="ECO:0000256" key="2">
    <source>
        <dbReference type="ARBA" id="ARBA00007242"/>
    </source>
</evidence>
<feature type="transmembrane region" description="Helical" evidence="11">
    <location>
        <begin position="567"/>
        <end position="588"/>
    </location>
</feature>
<accession>A0ABM4CPK7</accession>
<dbReference type="InterPro" id="IPR028082">
    <property type="entry name" value="Peripla_BP_I"/>
</dbReference>
<dbReference type="RefSeq" id="XP_065663764.1">
    <property type="nucleotide sequence ID" value="XM_065807692.1"/>
</dbReference>
<dbReference type="SUPFAM" id="SSF53822">
    <property type="entry name" value="Periplasmic binding protein-like I"/>
    <property type="match status" value="1"/>
</dbReference>
<feature type="transmembrane region" description="Helical" evidence="11">
    <location>
        <begin position="755"/>
        <end position="776"/>
    </location>
</feature>
<evidence type="ECO:0000259" key="13">
    <source>
        <dbReference type="PROSITE" id="PS50259"/>
    </source>
</evidence>
<keyword evidence="8 15" id="KW-0675">Receptor</keyword>
<dbReference type="PRINTS" id="PR00593">
    <property type="entry name" value="MTABOTROPICR"/>
</dbReference>
<comment type="similarity">
    <text evidence="2">Belongs to the G-protein coupled receptor 3 family.</text>
</comment>
<feature type="chain" id="PRO_5045025967" evidence="12">
    <location>
        <begin position="19"/>
        <end position="835"/>
    </location>
</feature>
<dbReference type="Gene3D" id="2.10.50.30">
    <property type="entry name" value="GPCR, family 3, nine cysteines domain"/>
    <property type="match status" value="1"/>
</dbReference>
<proteinExistence type="inferred from homology"/>
<evidence type="ECO:0000256" key="7">
    <source>
        <dbReference type="ARBA" id="ARBA00023136"/>
    </source>
</evidence>
<evidence type="ECO:0000256" key="9">
    <source>
        <dbReference type="ARBA" id="ARBA00023180"/>
    </source>
</evidence>
<evidence type="ECO:0000256" key="5">
    <source>
        <dbReference type="ARBA" id="ARBA00022989"/>
    </source>
</evidence>
<feature type="transmembrane region" description="Helical" evidence="11">
    <location>
        <begin position="692"/>
        <end position="711"/>
    </location>
</feature>
<protein>
    <submittedName>
        <fullName evidence="15 16">Metabotropic glutamate receptor 8 isoform X1</fullName>
    </submittedName>
</protein>
<feature type="transmembrane region" description="Helical" evidence="11">
    <location>
        <begin position="532"/>
        <end position="555"/>
    </location>
</feature>
<feature type="transmembrane region" description="Helical" evidence="11">
    <location>
        <begin position="600"/>
        <end position="618"/>
    </location>
</feature>